<dbReference type="KEGG" id="vg:935555"/>
<evidence type="ECO:0000313" key="11">
    <source>
        <dbReference type="Proteomes" id="UP000099188"/>
    </source>
</evidence>
<dbReference type="OrthoDB" id="4574at10239"/>
<dbReference type="GeneID" id="935555"/>
<accession>Q8QS02</accession>
<dbReference type="GO" id="GO:0004519">
    <property type="term" value="F:endonuclease activity"/>
    <property type="evidence" value="ECO:0007669"/>
    <property type="project" value="UniProtKB-KW"/>
</dbReference>
<dbReference type="EMBL" id="MZ151943">
    <property type="protein sequence ID" value="QXV67847.1"/>
    <property type="molecule type" value="Genomic_DNA"/>
</dbReference>
<dbReference type="RefSeq" id="NP_612730.1">
    <property type="nucleotide sequence ID" value="NC_003521.1"/>
</dbReference>
<evidence type="ECO:0000256" key="6">
    <source>
        <dbReference type="ARBA" id="ARBA00022839"/>
    </source>
</evidence>
<evidence type="ECO:0000256" key="7">
    <source>
        <dbReference type="ARBA" id="ARBA00023200"/>
    </source>
</evidence>
<keyword evidence="11" id="KW-1185">Reference proteome</keyword>
<evidence type="ECO:0000256" key="8">
    <source>
        <dbReference type="SAM" id="MobiDB-lite"/>
    </source>
</evidence>
<evidence type="ECO:0000256" key="1">
    <source>
        <dbReference type="ARBA" id="ARBA00022562"/>
    </source>
</evidence>
<keyword evidence="4" id="KW-0255">Endonuclease</keyword>
<dbReference type="Pfam" id="PF01771">
    <property type="entry name" value="Viral_alk_exo"/>
    <property type="match status" value="1"/>
</dbReference>
<keyword evidence="5" id="KW-0378">Hydrolase</keyword>
<keyword evidence="6" id="KW-0269">Exonuclease</keyword>
<organism evidence="9 11">
    <name type="scientific">Panine betaherpesvirus 2</name>
    <name type="common">Chimpanzee cytomegalovirus</name>
    <dbReference type="NCBI Taxonomy" id="188763"/>
    <lineage>
        <taxon>Viruses</taxon>
        <taxon>Duplodnaviria</taxon>
        <taxon>Heunggongvirae</taxon>
        <taxon>Peploviricota</taxon>
        <taxon>Herviviricetes</taxon>
        <taxon>Herpesvirales</taxon>
        <taxon>Orthoherpesviridae</taxon>
        <taxon>Betaherpesvirinae</taxon>
        <taxon>Cytomegalovirus</taxon>
        <taxon>Cytomegalovirus paninebeta2</taxon>
    </lineage>
</organism>
<feature type="region of interest" description="Disordered" evidence="8">
    <location>
        <begin position="385"/>
        <end position="409"/>
    </location>
</feature>
<sequence length="563" mass="63309">MWGVSNLNYDDDEELTRLLAVWDDEPLSLFLMNTFLLHQEGFRNLPFTVLRLSYAYRIFAKMLRAHGMPVAEEFMSRVAALARDEGLRDILSQRHATEASRADIADALDRVAERHDDRLGGSDDYLWLSRLLDLAPNYRQVELFQLLEKESRGQSRNSVWHLLRLDTVSATKFYEAFVSGCLQGASSASAASSRAGVSPGIQFGLKHEGLVKTLVECHVMHGREPVRDGLGLLIDPTSGLLGASVDLCFGVLKQGGTRTLQVEPCARVYEIKCRYKYLRKKEDPFVQNVLRRHDAAAVASLLQSHPVPGVEFRAEREVPSAREFLLSHDAELFKATLKRARPLKAPEPLRDYLSDLLYLNKTERSEVIVFDAKHLDDGTINASLGPAAGGADDEAAGGGSSGGSQTAFEDENTPELLGRLNIYELARFPLPAFVNPRHQYYFQMLIQQYVLSQYYIKKHSDPERIDFRDLPTVYLVSAIFREREESEVGRELLAGGRPFNCDHIPLLIIVTPVVFDPQFTRHAVSTVLDRWSRDLSRKTNLPIWVPNSANEYVVSSVPRPATP</sequence>
<dbReference type="InterPro" id="IPR011604">
    <property type="entry name" value="PDDEXK-like_dom_sf"/>
</dbReference>
<dbReference type="InterPro" id="IPR001616">
    <property type="entry name" value="Herpes_alk_exo"/>
</dbReference>
<keyword evidence="7" id="KW-1035">Host cytoplasm</keyword>
<keyword evidence="2" id="KW-0945">Host-virus interaction</keyword>
<evidence type="ECO:0000256" key="3">
    <source>
        <dbReference type="ARBA" id="ARBA00022722"/>
    </source>
</evidence>
<evidence type="ECO:0000256" key="5">
    <source>
        <dbReference type="ARBA" id="ARBA00022801"/>
    </source>
</evidence>
<keyword evidence="1" id="KW-1048">Host nucleus</keyword>
<dbReference type="GO" id="GO:0004527">
    <property type="term" value="F:exonuclease activity"/>
    <property type="evidence" value="ECO:0007669"/>
    <property type="project" value="UniProtKB-KW"/>
</dbReference>
<evidence type="ECO:0000313" key="10">
    <source>
        <dbReference type="EMBL" id="QXV67847.1"/>
    </source>
</evidence>
<reference evidence="10" key="2">
    <citation type="submission" date="2021-05" db="EMBL/GenBank/DDBJ databases">
        <title>Cloning and multi-omic analysis of chimpanzee cytomegalovirus: a resource for comparative functional genomics.</title>
        <authorList>
            <person name="Phan Q.V."/>
        </authorList>
    </citation>
    <scope>NUCLEOTIDE SEQUENCE</scope>
    <source>
        <strain evidence="10">Heberling</strain>
    </source>
</reference>
<evidence type="ECO:0000256" key="2">
    <source>
        <dbReference type="ARBA" id="ARBA00022581"/>
    </source>
</evidence>
<dbReference type="InterPro" id="IPR011335">
    <property type="entry name" value="Restrct_endonuc-II-like"/>
</dbReference>
<keyword evidence="3" id="KW-0540">Nuclease</keyword>
<dbReference type="EMBL" id="AF480884">
    <property type="protein sequence ID" value="AAM00736.1"/>
    <property type="molecule type" value="Genomic_DNA"/>
</dbReference>
<evidence type="ECO:0000313" key="9">
    <source>
        <dbReference type="EMBL" id="AAM00736.1"/>
    </source>
</evidence>
<proteinExistence type="inferred from homology"/>
<dbReference type="HAMAP" id="MF_04009">
    <property type="entry name" value="HSV_AN"/>
    <property type="match status" value="1"/>
</dbReference>
<dbReference type="PRINTS" id="PR00924">
    <property type="entry name" value="ALKEXNUCLASE"/>
</dbReference>
<dbReference type="SUPFAM" id="SSF52980">
    <property type="entry name" value="Restriction endonuclease-like"/>
    <property type="match status" value="1"/>
</dbReference>
<evidence type="ECO:0000256" key="4">
    <source>
        <dbReference type="ARBA" id="ARBA00022759"/>
    </source>
</evidence>
<dbReference type="Proteomes" id="UP000099188">
    <property type="component" value="Segment"/>
</dbReference>
<dbReference type="GO" id="GO:0003677">
    <property type="term" value="F:DNA binding"/>
    <property type="evidence" value="ECO:0007669"/>
    <property type="project" value="InterPro"/>
</dbReference>
<reference evidence="9 11" key="1">
    <citation type="journal article" date="2003" name="J. Gen. Virol.">
        <title>The human cytomegalovirus genome revisited: comparison with the chimpanzee cytomegalovirus genome.</title>
        <authorList>
            <person name="Davison A.J."/>
            <person name="Dolan A."/>
            <person name="Akter P."/>
            <person name="Addison C."/>
            <person name="Dargan D.J."/>
            <person name="Alcendor D.J."/>
            <person name="McGeoch D.J."/>
            <person name="Hayward G.S."/>
        </authorList>
    </citation>
    <scope>NUCLEOTIDE SEQUENCE [LARGE SCALE GENOMIC DNA]</scope>
    <source>
        <strain evidence="9">Heberling</strain>
    </source>
</reference>
<gene>
    <name evidence="9" type="primary">UL98</name>
    <name evidence="9" type="ORF">CCMVgp088</name>
</gene>
<protein>
    <submittedName>
        <fullName evidence="9">Deoxyribonuclease</fullName>
    </submittedName>
</protein>
<dbReference type="Gene3D" id="3.90.320.10">
    <property type="match status" value="1"/>
</dbReference>
<dbReference type="InterPro" id="IPR034720">
    <property type="entry name" value="Viral_alk_exo"/>
</dbReference>
<name>Q8QS02_9BETA</name>